<gene>
    <name evidence="1" type="ORF">Adt_20688</name>
</gene>
<sequence>MKKRPSFEIFGTEYGAQSSVHCSPVVDVVGMFHLLSSTSTTPVLAIVFPLVVEVRDDSPSPFPIMEVGSDSSSLPLVVEVRDDLSSVPPEIFKISSIDVHHQDKNEEVVIGEEERVVSKRGLEEEDDGVDFGRVKKSRITLLKKF</sequence>
<keyword evidence="2" id="KW-1185">Reference proteome</keyword>
<accession>A0ABD1SX97</accession>
<comment type="caution">
    <text evidence="1">The sequence shown here is derived from an EMBL/GenBank/DDBJ whole genome shotgun (WGS) entry which is preliminary data.</text>
</comment>
<name>A0ABD1SX97_9LAMI</name>
<protein>
    <submittedName>
        <fullName evidence="1">Uncharacterized protein</fullName>
    </submittedName>
</protein>
<reference evidence="2" key="1">
    <citation type="submission" date="2024-07" db="EMBL/GenBank/DDBJ databases">
        <title>Two chromosome-level genome assemblies of Korean endemic species Abeliophyllum distichum and Forsythia ovata (Oleaceae).</title>
        <authorList>
            <person name="Jang H."/>
        </authorList>
    </citation>
    <scope>NUCLEOTIDE SEQUENCE [LARGE SCALE GENOMIC DNA]</scope>
</reference>
<proteinExistence type="predicted"/>
<dbReference type="AlphaFoldDB" id="A0ABD1SX97"/>
<evidence type="ECO:0000313" key="2">
    <source>
        <dbReference type="Proteomes" id="UP001604336"/>
    </source>
</evidence>
<evidence type="ECO:0000313" key="1">
    <source>
        <dbReference type="EMBL" id="KAL2505067.1"/>
    </source>
</evidence>
<organism evidence="1 2">
    <name type="scientific">Abeliophyllum distichum</name>
    <dbReference type="NCBI Taxonomy" id="126358"/>
    <lineage>
        <taxon>Eukaryota</taxon>
        <taxon>Viridiplantae</taxon>
        <taxon>Streptophyta</taxon>
        <taxon>Embryophyta</taxon>
        <taxon>Tracheophyta</taxon>
        <taxon>Spermatophyta</taxon>
        <taxon>Magnoliopsida</taxon>
        <taxon>eudicotyledons</taxon>
        <taxon>Gunneridae</taxon>
        <taxon>Pentapetalae</taxon>
        <taxon>asterids</taxon>
        <taxon>lamiids</taxon>
        <taxon>Lamiales</taxon>
        <taxon>Oleaceae</taxon>
        <taxon>Forsythieae</taxon>
        <taxon>Abeliophyllum</taxon>
    </lineage>
</organism>
<dbReference type="EMBL" id="JBFOLK010000006">
    <property type="protein sequence ID" value="KAL2505067.1"/>
    <property type="molecule type" value="Genomic_DNA"/>
</dbReference>
<dbReference type="Proteomes" id="UP001604336">
    <property type="component" value="Unassembled WGS sequence"/>
</dbReference>